<feature type="domain" description="HTH tetR-type" evidence="6">
    <location>
        <begin position="18"/>
        <end position="78"/>
    </location>
</feature>
<evidence type="ECO:0000259" key="6">
    <source>
        <dbReference type="PROSITE" id="PS50977"/>
    </source>
</evidence>
<evidence type="ECO:0000313" key="7">
    <source>
        <dbReference type="EMBL" id="KFI82065.1"/>
    </source>
</evidence>
<evidence type="ECO:0000313" key="8">
    <source>
        <dbReference type="Proteomes" id="UP000029050"/>
    </source>
</evidence>
<name>A0A087CFL5_9BIFI</name>
<dbReference type="eggNOG" id="COG1309">
    <property type="taxonomic scope" value="Bacteria"/>
</dbReference>
<dbReference type="AlphaFoldDB" id="A0A087CFL5"/>
<reference evidence="7 8" key="1">
    <citation type="submission" date="2014-03" db="EMBL/GenBank/DDBJ databases">
        <title>Genomics of Bifidobacteria.</title>
        <authorList>
            <person name="Ventura M."/>
            <person name="Milani C."/>
            <person name="Lugli G.A."/>
        </authorList>
    </citation>
    <scope>NUCLEOTIDE SEQUENCE [LARGE SCALE GENOMIC DNA]</scope>
    <source>
        <strain evidence="7 8">LMG 21775</strain>
    </source>
</reference>
<evidence type="ECO:0000256" key="2">
    <source>
        <dbReference type="ARBA" id="ARBA00023125"/>
    </source>
</evidence>
<comment type="caution">
    <text evidence="7">The sequence shown here is derived from an EMBL/GenBank/DDBJ whole genome shotgun (WGS) entry which is preliminary data.</text>
</comment>
<evidence type="ECO:0000256" key="5">
    <source>
        <dbReference type="SAM" id="MobiDB-lite"/>
    </source>
</evidence>
<keyword evidence="3" id="KW-0804">Transcription</keyword>
<keyword evidence="2 4" id="KW-0238">DNA-binding</keyword>
<proteinExistence type="predicted"/>
<dbReference type="EMBL" id="JGZI01000009">
    <property type="protein sequence ID" value="KFI82065.1"/>
    <property type="molecule type" value="Genomic_DNA"/>
</dbReference>
<dbReference type="InterPro" id="IPR001647">
    <property type="entry name" value="HTH_TetR"/>
</dbReference>
<dbReference type="InterPro" id="IPR050109">
    <property type="entry name" value="HTH-type_TetR-like_transc_reg"/>
</dbReference>
<dbReference type="Proteomes" id="UP000029050">
    <property type="component" value="Unassembled WGS sequence"/>
</dbReference>
<keyword evidence="1" id="KW-0805">Transcription regulation</keyword>
<organism evidence="7 8">
    <name type="scientific">Bifidobacterium psychraerophilum</name>
    <dbReference type="NCBI Taxonomy" id="218140"/>
    <lineage>
        <taxon>Bacteria</taxon>
        <taxon>Bacillati</taxon>
        <taxon>Actinomycetota</taxon>
        <taxon>Actinomycetes</taxon>
        <taxon>Bifidobacteriales</taxon>
        <taxon>Bifidobacteriaceae</taxon>
        <taxon>Bifidobacterium</taxon>
    </lineage>
</organism>
<dbReference type="GO" id="GO:0003700">
    <property type="term" value="F:DNA-binding transcription factor activity"/>
    <property type="evidence" value="ECO:0007669"/>
    <property type="project" value="TreeGrafter"/>
</dbReference>
<dbReference type="PANTHER" id="PTHR30055">
    <property type="entry name" value="HTH-TYPE TRANSCRIPTIONAL REGULATOR RUTR"/>
    <property type="match status" value="1"/>
</dbReference>
<dbReference type="PRINTS" id="PR00455">
    <property type="entry name" value="HTHTETR"/>
</dbReference>
<dbReference type="PROSITE" id="PS50977">
    <property type="entry name" value="HTH_TETR_2"/>
    <property type="match status" value="1"/>
</dbReference>
<dbReference type="GeneID" id="98300117"/>
<dbReference type="OrthoDB" id="7505659at2"/>
<accession>A0A087CFL5</accession>
<dbReference type="GO" id="GO:0000976">
    <property type="term" value="F:transcription cis-regulatory region binding"/>
    <property type="evidence" value="ECO:0007669"/>
    <property type="project" value="TreeGrafter"/>
</dbReference>
<evidence type="ECO:0000256" key="3">
    <source>
        <dbReference type="ARBA" id="ARBA00023163"/>
    </source>
</evidence>
<sequence length="214" mass="24170">MADEHSTRKSTKHRPETSQKRREILKAASEVFGLKGTSNATLEEIADRVGMTRAGILHHFGSKRALLLAVLQYRDSSEVENLEEHHIPGGAELFRHLIETARRNALRPGIVRTFVTLSSESITDHNVGHDYFLERYSNLREEITQALIDMAKERKSTIDMAKADMASSAILAVMDGLQLQWLLDQDHVELPEVTEYAVNAIVWSVMSNSDERAY</sequence>
<dbReference type="RefSeq" id="WP_033494957.1">
    <property type="nucleotide sequence ID" value="NZ_BAABVZ010000001.1"/>
</dbReference>
<dbReference type="PANTHER" id="PTHR30055:SF234">
    <property type="entry name" value="HTH-TYPE TRANSCRIPTIONAL REGULATOR BETI"/>
    <property type="match status" value="1"/>
</dbReference>
<dbReference type="Gene3D" id="1.10.357.10">
    <property type="entry name" value="Tetracycline Repressor, domain 2"/>
    <property type="match status" value="1"/>
</dbReference>
<dbReference type="SUPFAM" id="SSF48498">
    <property type="entry name" value="Tetracyclin repressor-like, C-terminal domain"/>
    <property type="match status" value="1"/>
</dbReference>
<evidence type="ECO:0000256" key="1">
    <source>
        <dbReference type="ARBA" id="ARBA00023015"/>
    </source>
</evidence>
<dbReference type="InterPro" id="IPR036271">
    <property type="entry name" value="Tet_transcr_reg_TetR-rel_C_sf"/>
</dbReference>
<keyword evidence="8" id="KW-1185">Reference proteome</keyword>
<feature type="region of interest" description="Disordered" evidence="5">
    <location>
        <begin position="1"/>
        <end position="22"/>
    </location>
</feature>
<dbReference type="SUPFAM" id="SSF46689">
    <property type="entry name" value="Homeodomain-like"/>
    <property type="match status" value="1"/>
</dbReference>
<evidence type="ECO:0000256" key="4">
    <source>
        <dbReference type="PROSITE-ProRule" id="PRU00335"/>
    </source>
</evidence>
<dbReference type="STRING" id="218140.BPSY_0913"/>
<dbReference type="Pfam" id="PF00440">
    <property type="entry name" value="TetR_N"/>
    <property type="match status" value="1"/>
</dbReference>
<protein>
    <submittedName>
        <fullName evidence="7">Transcriptional regulator</fullName>
    </submittedName>
</protein>
<gene>
    <name evidence="7" type="ORF">BPSY_0913</name>
</gene>
<feature type="DNA-binding region" description="H-T-H motif" evidence="4">
    <location>
        <begin position="41"/>
        <end position="60"/>
    </location>
</feature>
<dbReference type="InterPro" id="IPR009057">
    <property type="entry name" value="Homeodomain-like_sf"/>
</dbReference>